<name>A0A644YFG2_9ZZZZ</name>
<gene>
    <name evidence="1" type="ORF">SDC9_73690</name>
</gene>
<sequence length="129" mass="14377">MKAKRIARCLTVKNTGRGSIRVAACGAGNAQAKGFSLWHRVTIQAVKNHIVVIALSAGPAPKHSGRGRLQIPYSVFQCVSHWLPTGLKRPDSHPFLRVRHLWASTILRNSLGWWTKLQTNQPLTHSSRR</sequence>
<comment type="caution">
    <text evidence="1">The sequence shown here is derived from an EMBL/GenBank/DDBJ whole genome shotgun (WGS) entry which is preliminary data.</text>
</comment>
<protein>
    <submittedName>
        <fullName evidence="1">Uncharacterized protein</fullName>
    </submittedName>
</protein>
<reference evidence="1" key="1">
    <citation type="submission" date="2019-08" db="EMBL/GenBank/DDBJ databases">
        <authorList>
            <person name="Kucharzyk K."/>
            <person name="Murdoch R.W."/>
            <person name="Higgins S."/>
            <person name="Loffler F."/>
        </authorList>
    </citation>
    <scope>NUCLEOTIDE SEQUENCE</scope>
</reference>
<accession>A0A644YFG2</accession>
<proteinExistence type="predicted"/>
<organism evidence="1">
    <name type="scientific">bioreactor metagenome</name>
    <dbReference type="NCBI Taxonomy" id="1076179"/>
    <lineage>
        <taxon>unclassified sequences</taxon>
        <taxon>metagenomes</taxon>
        <taxon>ecological metagenomes</taxon>
    </lineage>
</organism>
<dbReference type="AlphaFoldDB" id="A0A644YFG2"/>
<evidence type="ECO:0000313" key="1">
    <source>
        <dbReference type="EMBL" id="MPM27180.1"/>
    </source>
</evidence>
<dbReference type="EMBL" id="VSSQ01004927">
    <property type="protein sequence ID" value="MPM27180.1"/>
    <property type="molecule type" value="Genomic_DNA"/>
</dbReference>